<evidence type="ECO:0000313" key="3">
    <source>
        <dbReference type="Proteomes" id="UP000462376"/>
    </source>
</evidence>
<evidence type="ECO:0000256" key="1">
    <source>
        <dbReference type="SAM" id="Phobius"/>
    </source>
</evidence>
<feature type="transmembrane region" description="Helical" evidence="1">
    <location>
        <begin position="411"/>
        <end position="428"/>
    </location>
</feature>
<feature type="transmembrane region" description="Helical" evidence="1">
    <location>
        <begin position="150"/>
        <end position="170"/>
    </location>
</feature>
<feature type="transmembrane region" description="Helical" evidence="1">
    <location>
        <begin position="42"/>
        <end position="60"/>
    </location>
</feature>
<reference evidence="2 3" key="1">
    <citation type="journal article" date="2019" name="Nat. Med.">
        <title>A library of human gut bacterial isolates paired with longitudinal multiomics data enables mechanistic microbiome research.</title>
        <authorList>
            <person name="Poyet M."/>
            <person name="Groussin M."/>
            <person name="Gibbons S.M."/>
            <person name="Avila-Pacheco J."/>
            <person name="Jiang X."/>
            <person name="Kearney S.M."/>
            <person name="Perrotta A.R."/>
            <person name="Berdy B."/>
            <person name="Zhao S."/>
            <person name="Lieberman T.D."/>
            <person name="Swanson P.K."/>
            <person name="Smith M."/>
            <person name="Roesemann S."/>
            <person name="Alexander J.E."/>
            <person name="Rich S.A."/>
            <person name="Livny J."/>
            <person name="Vlamakis H."/>
            <person name="Clish C."/>
            <person name="Bullock K."/>
            <person name="Deik A."/>
            <person name="Scott J."/>
            <person name="Pierce K.A."/>
            <person name="Xavier R.J."/>
            <person name="Alm E.J."/>
        </authorList>
    </citation>
    <scope>NUCLEOTIDE SEQUENCE [LARGE SCALE GENOMIC DNA]</scope>
    <source>
        <strain evidence="2 3">BIOML-A5</strain>
    </source>
</reference>
<dbReference type="NCBIfam" id="TIGR04370">
    <property type="entry name" value="glyco_rpt_poly"/>
    <property type="match status" value="1"/>
</dbReference>
<dbReference type="EMBL" id="WCTL01000022">
    <property type="protein sequence ID" value="KAB4231163.1"/>
    <property type="molecule type" value="Genomic_DNA"/>
</dbReference>
<feature type="transmembrane region" description="Helical" evidence="1">
    <location>
        <begin position="19"/>
        <end position="36"/>
    </location>
</feature>
<feature type="transmembrane region" description="Helical" evidence="1">
    <location>
        <begin position="182"/>
        <end position="204"/>
    </location>
</feature>
<keyword evidence="1" id="KW-0472">Membrane</keyword>
<accession>A0A7J5HUG6</accession>
<protein>
    <submittedName>
        <fullName evidence="2">Oligosaccharide repeat unit polymerase</fullName>
    </submittedName>
</protein>
<comment type="caution">
    <text evidence="2">The sequence shown here is derived from an EMBL/GenBank/DDBJ whole genome shotgun (WGS) entry which is preliminary data.</text>
</comment>
<feature type="transmembrane region" description="Helical" evidence="1">
    <location>
        <begin position="225"/>
        <end position="258"/>
    </location>
</feature>
<dbReference type="Pfam" id="PF14296">
    <property type="entry name" value="O-ag_pol_Wzy"/>
    <property type="match status" value="1"/>
</dbReference>
<evidence type="ECO:0000313" key="2">
    <source>
        <dbReference type="EMBL" id="KAB4231163.1"/>
    </source>
</evidence>
<proteinExistence type="predicted"/>
<feature type="transmembrane region" description="Helical" evidence="1">
    <location>
        <begin position="328"/>
        <end position="348"/>
    </location>
</feature>
<name>A0A7J5HUG6_BACUN</name>
<keyword evidence="1" id="KW-0812">Transmembrane</keyword>
<feature type="transmembrane region" description="Helical" evidence="1">
    <location>
        <begin position="109"/>
        <end position="129"/>
    </location>
</feature>
<gene>
    <name evidence="2" type="ORF">GAP47_18350</name>
</gene>
<sequence length="465" mass="53089">MGESINISIVFYRIRTSRIIGWVVLMLYALSLYIFAPKDYSLQFNTACTISYIVVIYIYYKEVHKKNYMDFDTIFFIAYFFVSFFYPTFIYPVNPEMFWMFQYHTEEAIISKASALSLVGIIAYMYGSITFRPSKNNFKRTYRPLKTNSLFVASAVSFLIYILLGGYSALKNTYANGERDEGGLYAYFSIIVYVCIFCMISIWFMNSYSISKTKLQRKCFPVVQIAYILVYMSFLVIAGSRGKVLNIILLSFGLYAYLYKPFSFRKVIILCGFGMVGMFAIMIYRSGGSFSFGSLSEIAMDLIINNHNTYESMTIVDKSGLSYGRSMLSYLLGVIPFLQGLFFGFTGIDPDTANSAMIITQSTLGTTEGTGTGTTIIADIYLAFGTIGVILMMGFLGRFIRKLLYYAHRNIYYLLIYGVLMGMSVYMARAEFFYPAKTILWCCVLILVVKQNTSTFNVSRRLSMQ</sequence>
<feature type="transmembrane region" description="Helical" evidence="1">
    <location>
        <begin position="264"/>
        <end position="284"/>
    </location>
</feature>
<organism evidence="2 3">
    <name type="scientific">Bacteroides uniformis</name>
    <dbReference type="NCBI Taxonomy" id="820"/>
    <lineage>
        <taxon>Bacteria</taxon>
        <taxon>Pseudomonadati</taxon>
        <taxon>Bacteroidota</taxon>
        <taxon>Bacteroidia</taxon>
        <taxon>Bacteroidales</taxon>
        <taxon>Bacteroidaceae</taxon>
        <taxon>Bacteroides</taxon>
    </lineage>
</organism>
<feature type="transmembrane region" description="Helical" evidence="1">
    <location>
        <begin position="380"/>
        <end position="399"/>
    </location>
</feature>
<feature type="transmembrane region" description="Helical" evidence="1">
    <location>
        <begin position="434"/>
        <end position="453"/>
    </location>
</feature>
<dbReference type="Proteomes" id="UP000462376">
    <property type="component" value="Unassembled WGS sequence"/>
</dbReference>
<feature type="transmembrane region" description="Helical" evidence="1">
    <location>
        <begin position="72"/>
        <end position="89"/>
    </location>
</feature>
<dbReference type="InterPro" id="IPR029468">
    <property type="entry name" value="O-ag_pol_Wzy"/>
</dbReference>
<keyword evidence="1" id="KW-1133">Transmembrane helix</keyword>
<dbReference type="AlphaFoldDB" id="A0A7J5HUG6"/>